<dbReference type="SUPFAM" id="SSF56281">
    <property type="entry name" value="Metallo-hydrolase/oxidoreductase"/>
    <property type="match status" value="1"/>
</dbReference>
<dbReference type="InterPro" id="IPR036866">
    <property type="entry name" value="RibonucZ/Hydroxyglut_hydro"/>
</dbReference>
<dbReference type="AlphaFoldDB" id="A0A8E1QXF1"/>
<comment type="caution">
    <text evidence="1">The sequence shown here is derived from an EMBL/GenBank/DDBJ whole genome shotgun (WGS) entry which is preliminary data.</text>
</comment>
<dbReference type="EMBL" id="LFQU01000015">
    <property type="protein sequence ID" value="KOO68282.1"/>
    <property type="molecule type" value="Genomic_DNA"/>
</dbReference>
<evidence type="ECO:0000313" key="2">
    <source>
        <dbReference type="Proteomes" id="UP000036951"/>
    </source>
</evidence>
<dbReference type="OrthoDB" id="9794898at2"/>
<dbReference type="PANTHER" id="PTHR46018">
    <property type="entry name" value="ZINC PHOSPHODIESTERASE ELAC PROTEIN 1"/>
    <property type="match status" value="1"/>
</dbReference>
<dbReference type="Pfam" id="PF23023">
    <property type="entry name" value="Anti-Pycsar_Apyc1"/>
    <property type="match status" value="1"/>
</dbReference>
<dbReference type="RefSeq" id="WP_053398490.1">
    <property type="nucleotide sequence ID" value="NZ_LFQU01000015.1"/>
</dbReference>
<dbReference type="Gene3D" id="3.60.15.10">
    <property type="entry name" value="Ribonuclease Z/Hydroxyacylglutathione hydrolase-like"/>
    <property type="match status" value="1"/>
</dbReference>
<name>A0A8E1QXF1_9BACT</name>
<dbReference type="GO" id="GO:0042781">
    <property type="term" value="F:3'-tRNA processing endoribonuclease activity"/>
    <property type="evidence" value="ECO:0007669"/>
    <property type="project" value="TreeGrafter"/>
</dbReference>
<evidence type="ECO:0000313" key="1">
    <source>
        <dbReference type="EMBL" id="KOO68282.1"/>
    </source>
</evidence>
<dbReference type="Proteomes" id="UP000036951">
    <property type="component" value="Unassembled WGS sequence"/>
</dbReference>
<proteinExistence type="predicted"/>
<reference evidence="1 2" key="1">
    <citation type="submission" date="2015-06" db="EMBL/GenBank/DDBJ databases">
        <title>Prevotella sp. 109, sp. nov., a novel member of the family Prevotellaceae isolated from human faeces.</title>
        <authorList>
            <person name="Shkoporov A.N."/>
            <person name="Chaplin A.V."/>
            <person name="Kafarskaia L.I."/>
            <person name="Efimov B.A."/>
        </authorList>
    </citation>
    <scope>NUCLEOTIDE SEQUENCE [LARGE SCALE GENOMIC DNA]</scope>
    <source>
        <strain evidence="1 2">109</strain>
    </source>
</reference>
<gene>
    <name evidence="1" type="ORF">ACU52_08530</name>
</gene>
<accession>A0A8E1QXF1</accession>
<organism evidence="1 2">
    <name type="scientific">Xylanibacter rarus</name>
    <dbReference type="NCBI Taxonomy" id="1676614"/>
    <lineage>
        <taxon>Bacteria</taxon>
        <taxon>Pseudomonadati</taxon>
        <taxon>Bacteroidota</taxon>
        <taxon>Bacteroidia</taxon>
        <taxon>Bacteroidales</taxon>
        <taxon>Prevotellaceae</taxon>
        <taxon>Xylanibacter</taxon>
    </lineage>
</organism>
<sequence length="272" mass="30268">MNNSHNKIIMLGTGSAGVTRCYNTCFFLKTADTSLLVDAGGGNGIMSQIEKASINLTDIHHMFITHAHTDHILGAVWVVRMIMHRILGGEYKGNLNVYGNDKVISTLKQICLMTLHKNYNALFGSRIMLCEKLSGDEFQAGDISMQCFDVLSDKEKQFGFRAIMPGGATLVCMGDEPCNRANYPIARGADWLMCEAFCLYKDRDVFKPYEKFHSTARDAGAVAAELGVKNLLLYHTEDKTLATRRTEYAREAAQSFKGNIFVPDDLETIDID</sequence>
<keyword evidence="2" id="KW-1185">Reference proteome</keyword>
<protein>
    <submittedName>
        <fullName evidence="1">Beta-lactamase</fullName>
    </submittedName>
</protein>
<dbReference type="PANTHER" id="PTHR46018:SF2">
    <property type="entry name" value="ZINC PHOSPHODIESTERASE ELAC PROTEIN 1"/>
    <property type="match status" value="1"/>
</dbReference>